<dbReference type="InParanoid" id="A8N7P7"/>
<dbReference type="InterPro" id="IPR032805">
    <property type="entry name" value="Wax_synthase_dom"/>
</dbReference>
<dbReference type="Pfam" id="PF13813">
    <property type="entry name" value="MBOAT_2"/>
    <property type="match status" value="1"/>
</dbReference>
<evidence type="ECO:0000313" key="8">
    <source>
        <dbReference type="EMBL" id="EAU90917.2"/>
    </source>
</evidence>
<feature type="transmembrane region" description="Helical" evidence="6">
    <location>
        <begin position="155"/>
        <end position="178"/>
    </location>
</feature>
<accession>A8N7P7</accession>
<dbReference type="HOGENOM" id="CLU_347486_0_0_1"/>
<dbReference type="VEuPathDB" id="FungiDB:CC1G_02304"/>
<feature type="region of interest" description="Disordered" evidence="5">
    <location>
        <begin position="87"/>
        <end position="106"/>
    </location>
</feature>
<dbReference type="EMBL" id="AACS02000003">
    <property type="protein sequence ID" value="EAU90917.2"/>
    <property type="molecule type" value="Genomic_DNA"/>
</dbReference>
<feature type="transmembrane region" description="Helical" evidence="6">
    <location>
        <begin position="62"/>
        <end position="80"/>
    </location>
</feature>
<keyword evidence="4 6" id="KW-0472">Membrane</keyword>
<comment type="caution">
    <text evidence="8">The sequence shown here is derived from an EMBL/GenBank/DDBJ whole genome shotgun (WGS) entry which is preliminary data.</text>
</comment>
<feature type="transmembrane region" description="Helical" evidence="6">
    <location>
        <begin position="6"/>
        <end position="25"/>
    </location>
</feature>
<evidence type="ECO:0000256" key="3">
    <source>
        <dbReference type="ARBA" id="ARBA00022989"/>
    </source>
</evidence>
<name>A8N7P7_COPC7</name>
<dbReference type="AlphaFoldDB" id="A8N7P7"/>
<evidence type="ECO:0000256" key="5">
    <source>
        <dbReference type="SAM" id="MobiDB-lite"/>
    </source>
</evidence>
<keyword evidence="9" id="KW-1185">Reference proteome</keyword>
<evidence type="ECO:0000259" key="7">
    <source>
        <dbReference type="Pfam" id="PF13813"/>
    </source>
</evidence>
<reference evidence="8 9" key="1">
    <citation type="journal article" date="2010" name="Proc. Natl. Acad. Sci. U.S.A.">
        <title>Insights into evolution of multicellular fungi from the assembled chromosomes of the mushroom Coprinopsis cinerea (Coprinus cinereus).</title>
        <authorList>
            <person name="Stajich J.E."/>
            <person name="Wilke S.K."/>
            <person name="Ahren D."/>
            <person name="Au C.H."/>
            <person name="Birren B.W."/>
            <person name="Borodovsky M."/>
            <person name="Burns C."/>
            <person name="Canback B."/>
            <person name="Casselton L.A."/>
            <person name="Cheng C.K."/>
            <person name="Deng J."/>
            <person name="Dietrich F.S."/>
            <person name="Fargo D.C."/>
            <person name="Farman M.L."/>
            <person name="Gathman A.C."/>
            <person name="Goldberg J."/>
            <person name="Guigo R."/>
            <person name="Hoegger P.J."/>
            <person name="Hooker J.B."/>
            <person name="Huggins A."/>
            <person name="James T.Y."/>
            <person name="Kamada T."/>
            <person name="Kilaru S."/>
            <person name="Kodira C."/>
            <person name="Kues U."/>
            <person name="Kupfer D."/>
            <person name="Kwan H.S."/>
            <person name="Lomsadze A."/>
            <person name="Li W."/>
            <person name="Lilly W.W."/>
            <person name="Ma L.J."/>
            <person name="Mackey A.J."/>
            <person name="Manning G."/>
            <person name="Martin F."/>
            <person name="Muraguchi H."/>
            <person name="Natvig D.O."/>
            <person name="Palmerini H."/>
            <person name="Ramesh M.A."/>
            <person name="Rehmeyer C.J."/>
            <person name="Roe B.A."/>
            <person name="Shenoy N."/>
            <person name="Stanke M."/>
            <person name="Ter-Hovhannisyan V."/>
            <person name="Tunlid A."/>
            <person name="Velagapudi R."/>
            <person name="Vision T.J."/>
            <person name="Zeng Q."/>
            <person name="Zolan M.E."/>
            <person name="Pukkila P.J."/>
        </authorList>
    </citation>
    <scope>NUCLEOTIDE SEQUENCE [LARGE SCALE GENOMIC DNA]</scope>
    <source>
        <strain evidence="9">Okayama-7 / 130 / ATCC MYA-4618 / FGSC 9003</strain>
    </source>
</reference>
<gene>
    <name evidence="8" type="ORF">CC1G_02304</name>
</gene>
<dbReference type="OrthoDB" id="1077582at2759"/>
<keyword evidence="3 6" id="KW-1133">Transmembrane helix</keyword>
<keyword evidence="2 6" id="KW-0812">Transmembrane</keyword>
<dbReference type="GeneID" id="6007302"/>
<dbReference type="GO" id="GO:0016020">
    <property type="term" value="C:membrane"/>
    <property type="evidence" value="ECO:0007669"/>
    <property type="project" value="UniProtKB-SubCell"/>
</dbReference>
<dbReference type="Proteomes" id="UP000001861">
    <property type="component" value="Unassembled WGS sequence"/>
</dbReference>
<evidence type="ECO:0000256" key="2">
    <source>
        <dbReference type="ARBA" id="ARBA00022692"/>
    </source>
</evidence>
<evidence type="ECO:0000256" key="6">
    <source>
        <dbReference type="SAM" id="Phobius"/>
    </source>
</evidence>
<dbReference type="RefSeq" id="XP_001830853.2">
    <property type="nucleotide sequence ID" value="XM_001830801.2"/>
</dbReference>
<evidence type="ECO:0000313" key="9">
    <source>
        <dbReference type="Proteomes" id="UP000001861"/>
    </source>
</evidence>
<feature type="transmembrane region" description="Helical" evidence="6">
    <location>
        <begin position="198"/>
        <end position="225"/>
    </location>
</feature>
<evidence type="ECO:0000256" key="1">
    <source>
        <dbReference type="ARBA" id="ARBA00004141"/>
    </source>
</evidence>
<feature type="transmembrane region" description="Helical" evidence="6">
    <location>
        <begin position="284"/>
        <end position="303"/>
    </location>
</feature>
<feature type="transmembrane region" description="Helical" evidence="6">
    <location>
        <begin position="32"/>
        <end position="50"/>
    </location>
</feature>
<evidence type="ECO:0000256" key="4">
    <source>
        <dbReference type="ARBA" id="ARBA00023136"/>
    </source>
</evidence>
<organism evidence="8 9">
    <name type="scientific">Coprinopsis cinerea (strain Okayama-7 / 130 / ATCC MYA-4618 / FGSC 9003)</name>
    <name type="common">Inky cap fungus</name>
    <name type="synonym">Hormographiella aspergillata</name>
    <dbReference type="NCBI Taxonomy" id="240176"/>
    <lineage>
        <taxon>Eukaryota</taxon>
        <taxon>Fungi</taxon>
        <taxon>Dikarya</taxon>
        <taxon>Basidiomycota</taxon>
        <taxon>Agaricomycotina</taxon>
        <taxon>Agaricomycetes</taxon>
        <taxon>Agaricomycetidae</taxon>
        <taxon>Agaricales</taxon>
        <taxon>Agaricineae</taxon>
        <taxon>Psathyrellaceae</taxon>
        <taxon>Coprinopsis</taxon>
    </lineage>
</organism>
<dbReference type="eggNOG" id="ENOG502SI5I">
    <property type="taxonomic scope" value="Eukaryota"/>
</dbReference>
<sequence>MRGKADYSPLYLVLIEVLSLLSLTVRPSRDRWLWFIPIALLSVYVVGFTASEDLVGDYSQGLWVVTNLWIVSDFVLLTDVQRVLGKGGRKGEEGRAGNGNDGRGKAISEAPFSQRLKWGFELLISPRGMGWTHASNPSHRSLPKTSKSRCIQQHLLYLVHCLIVYDLAQIVFTLNPAFDRKTGQRFWWQPWWVKPSVLAHTMASYGGMGGVYCVGTILVVAVGLVQPEEWPFMYGSVWEGYTVRRCWSKVWHQNMKRFMMAHTNYLADILHLPHSSPLRRSFKLYLSFAISALIHYCGDYMLIQSWHGATGALIFFFSQAVAITFESAVISAAKSLLGLRRATWWTRAVGSELVNFALLPSEPWKHLRSYLTRKNVVDPGLTEPEKIKLGCDEEFIERLKDPDNGPRKAIIRVICREVYALSGLQGDLHPCMEELLQICKGNKATLVKMLQTDFLNSKTPLEFILEMLPDECFAAPSFECMPPVIAALASVFLPFEESVAFQQLMSHCLKRNGNALYQLFNRYRDFDEGDAVITRYTVTVTATASQEPYNRPYVYIHRAYLEIPNFPERLMITNKIDIRFIAFYTVFSCCIFCDSSGSFKLKFEHQGPTSDTRSASANGYDASLSLSDGKWKSSELPVIVSTKPQGKNDSAYTTGTFDLARTRPPLAGSLEASGPEEFYTAPTLETAPAIVKLIGICNFEMRKEHLQDLTDASQKKNSNSLFQLFNTARSYSYCSTRYTVKLESTSKIQFTIPNFPERMLMEGRIDLRFILMSESIESRVFELALTKIYQQGCGPFPSSVQEAQAFGELRQT</sequence>
<proteinExistence type="predicted"/>
<feature type="domain" description="Wax synthase" evidence="7">
    <location>
        <begin position="230"/>
        <end position="317"/>
    </location>
</feature>
<protein>
    <recommendedName>
        <fullName evidence="7">Wax synthase domain-containing protein</fullName>
    </recommendedName>
</protein>
<comment type="subcellular location">
    <subcellularLocation>
        <location evidence="1">Membrane</location>
        <topology evidence="1">Multi-pass membrane protein</topology>
    </subcellularLocation>
</comment>
<dbReference type="KEGG" id="cci:CC1G_02304"/>